<dbReference type="Pfam" id="PF01321">
    <property type="entry name" value="Creatinase_N"/>
    <property type="match status" value="1"/>
</dbReference>
<dbReference type="AlphaFoldDB" id="A0A518CTZ5"/>
<keyword evidence="4" id="KW-0482">Metalloprotease</keyword>
<keyword evidence="6" id="KW-0812">Transmembrane</keyword>
<dbReference type="Proteomes" id="UP000317178">
    <property type="component" value="Chromosome"/>
</dbReference>
<dbReference type="InterPro" id="IPR036005">
    <property type="entry name" value="Creatinase/aminopeptidase-like"/>
</dbReference>
<evidence type="ECO:0000256" key="2">
    <source>
        <dbReference type="ARBA" id="ARBA00022723"/>
    </source>
</evidence>
<dbReference type="SUPFAM" id="SSF53092">
    <property type="entry name" value="Creatinase/prolidase N-terminal domain"/>
    <property type="match status" value="1"/>
</dbReference>
<organism evidence="9 10">
    <name type="scientific">Polystyrenella longa</name>
    <dbReference type="NCBI Taxonomy" id="2528007"/>
    <lineage>
        <taxon>Bacteria</taxon>
        <taxon>Pseudomonadati</taxon>
        <taxon>Planctomycetota</taxon>
        <taxon>Planctomycetia</taxon>
        <taxon>Planctomycetales</taxon>
        <taxon>Planctomycetaceae</taxon>
        <taxon>Polystyrenella</taxon>
    </lineage>
</organism>
<dbReference type="Gene3D" id="3.90.230.10">
    <property type="entry name" value="Creatinase/methionine aminopeptidase superfamily"/>
    <property type="match status" value="1"/>
</dbReference>
<keyword evidence="6" id="KW-1133">Transmembrane helix</keyword>
<gene>
    <name evidence="9" type="ORF">Pla110_44680</name>
</gene>
<dbReference type="GO" id="GO:0046872">
    <property type="term" value="F:metal ion binding"/>
    <property type="evidence" value="ECO:0007669"/>
    <property type="project" value="UniProtKB-KW"/>
</dbReference>
<evidence type="ECO:0000256" key="1">
    <source>
        <dbReference type="ARBA" id="ARBA00022670"/>
    </source>
</evidence>
<keyword evidence="2 5" id="KW-0479">Metal-binding</keyword>
<sequence length="365" mass="40113">MSSQSQARRKRLLRLLKKKQLGAILVSNPVNVSYLTGFTGDDSMLLLSSKRAILISDSRFETQISQECPDLDAEIRSSGQSMYQILSRLLSKMDVSEIGFEASNTTYSMWQQINSEVSNVTLTGTTGLVEELRQIKDAGEITELREAIQQAEKGFAVLQASLVPDMTEQEAAHELEHIMRRFGAKGASFEIIVAVGTRAALPHARPTTRKLGEAGFVLIDWGATNQAGYNSDLTRVLWTGRLTPKLTKIYNVTLEAQQKAIEAIRPGISCRELDNIARSSIEKAGYGKKFGHGLGHGIGLDIHEAPRVGPSSETVLEPGMVITVEPGIYLPEWGGVRIEDDVLVTKEGYEVLTSVPKDLEISRWG</sequence>
<evidence type="ECO:0000256" key="5">
    <source>
        <dbReference type="RuleBase" id="RU000590"/>
    </source>
</evidence>
<feature type="domain" description="Peptidase M24" evidence="7">
    <location>
        <begin position="143"/>
        <end position="346"/>
    </location>
</feature>
<dbReference type="InterPro" id="IPR000994">
    <property type="entry name" value="Pept_M24"/>
</dbReference>
<dbReference type="PANTHER" id="PTHR46112:SF3">
    <property type="entry name" value="AMINOPEPTIDASE YPDF"/>
    <property type="match status" value="1"/>
</dbReference>
<keyword evidence="3 9" id="KW-0378">Hydrolase</keyword>
<dbReference type="Pfam" id="PF00557">
    <property type="entry name" value="Peptidase_M24"/>
    <property type="match status" value="1"/>
</dbReference>
<evidence type="ECO:0000259" key="7">
    <source>
        <dbReference type="Pfam" id="PF00557"/>
    </source>
</evidence>
<keyword evidence="6" id="KW-0472">Membrane</keyword>
<feature type="transmembrane region" description="Helical" evidence="6">
    <location>
        <begin position="21"/>
        <end position="40"/>
    </location>
</feature>
<reference evidence="9 10" key="1">
    <citation type="submission" date="2019-02" db="EMBL/GenBank/DDBJ databases">
        <title>Deep-cultivation of Planctomycetes and their phenomic and genomic characterization uncovers novel biology.</title>
        <authorList>
            <person name="Wiegand S."/>
            <person name="Jogler M."/>
            <person name="Boedeker C."/>
            <person name="Pinto D."/>
            <person name="Vollmers J."/>
            <person name="Rivas-Marin E."/>
            <person name="Kohn T."/>
            <person name="Peeters S.H."/>
            <person name="Heuer A."/>
            <person name="Rast P."/>
            <person name="Oberbeckmann S."/>
            <person name="Bunk B."/>
            <person name="Jeske O."/>
            <person name="Meyerdierks A."/>
            <person name="Storesund J.E."/>
            <person name="Kallscheuer N."/>
            <person name="Luecker S."/>
            <person name="Lage O.M."/>
            <person name="Pohl T."/>
            <person name="Merkel B.J."/>
            <person name="Hornburger P."/>
            <person name="Mueller R.-W."/>
            <person name="Bruemmer F."/>
            <person name="Labrenz M."/>
            <person name="Spormann A.M."/>
            <person name="Op den Camp H."/>
            <person name="Overmann J."/>
            <person name="Amann R."/>
            <person name="Jetten M.S.M."/>
            <person name="Mascher T."/>
            <person name="Medema M.H."/>
            <person name="Devos D.P."/>
            <person name="Kaster A.-K."/>
            <person name="Ovreas L."/>
            <person name="Rohde M."/>
            <person name="Galperin M.Y."/>
            <person name="Jogler C."/>
        </authorList>
    </citation>
    <scope>NUCLEOTIDE SEQUENCE [LARGE SCALE GENOMIC DNA]</scope>
    <source>
        <strain evidence="9 10">Pla110</strain>
    </source>
</reference>
<dbReference type="OrthoDB" id="9806388at2"/>
<evidence type="ECO:0000259" key="8">
    <source>
        <dbReference type="Pfam" id="PF01321"/>
    </source>
</evidence>
<dbReference type="EMBL" id="CP036281">
    <property type="protein sequence ID" value="QDU82706.1"/>
    <property type="molecule type" value="Genomic_DNA"/>
</dbReference>
<feature type="domain" description="Creatinase N-terminal" evidence="8">
    <location>
        <begin position="8"/>
        <end position="135"/>
    </location>
</feature>
<evidence type="ECO:0000313" key="9">
    <source>
        <dbReference type="EMBL" id="QDU82706.1"/>
    </source>
</evidence>
<dbReference type="SUPFAM" id="SSF55920">
    <property type="entry name" value="Creatinase/aminopeptidase"/>
    <property type="match status" value="1"/>
</dbReference>
<comment type="similarity">
    <text evidence="5">Belongs to the peptidase M24B family.</text>
</comment>
<dbReference type="InterPro" id="IPR050659">
    <property type="entry name" value="Peptidase_M24B"/>
</dbReference>
<dbReference type="PROSITE" id="PS00491">
    <property type="entry name" value="PROLINE_PEPTIDASE"/>
    <property type="match status" value="1"/>
</dbReference>
<dbReference type="GO" id="GO:0008237">
    <property type="term" value="F:metallopeptidase activity"/>
    <property type="evidence" value="ECO:0007669"/>
    <property type="project" value="UniProtKB-KW"/>
</dbReference>
<dbReference type="EC" id="3.4.-.-" evidence="9"/>
<dbReference type="InterPro" id="IPR001131">
    <property type="entry name" value="Peptidase_M24B_aminopep-P_CS"/>
</dbReference>
<evidence type="ECO:0000256" key="3">
    <source>
        <dbReference type="ARBA" id="ARBA00022801"/>
    </source>
</evidence>
<dbReference type="Gene3D" id="3.40.350.10">
    <property type="entry name" value="Creatinase/prolidase N-terminal domain"/>
    <property type="match status" value="1"/>
</dbReference>
<accession>A0A518CTZ5</accession>
<dbReference type="GO" id="GO:0006508">
    <property type="term" value="P:proteolysis"/>
    <property type="evidence" value="ECO:0007669"/>
    <property type="project" value="UniProtKB-KW"/>
</dbReference>
<dbReference type="RefSeq" id="WP_144999125.1">
    <property type="nucleotide sequence ID" value="NZ_CP036281.1"/>
</dbReference>
<keyword evidence="10" id="KW-1185">Reference proteome</keyword>
<dbReference type="InterPro" id="IPR029149">
    <property type="entry name" value="Creatin/AminoP/Spt16_N"/>
</dbReference>
<dbReference type="KEGG" id="plon:Pla110_44680"/>
<dbReference type="CDD" id="cd01092">
    <property type="entry name" value="APP-like"/>
    <property type="match status" value="1"/>
</dbReference>
<name>A0A518CTZ5_9PLAN</name>
<keyword evidence="1" id="KW-0645">Protease</keyword>
<evidence type="ECO:0000256" key="4">
    <source>
        <dbReference type="ARBA" id="ARBA00023049"/>
    </source>
</evidence>
<dbReference type="InterPro" id="IPR000587">
    <property type="entry name" value="Creatinase_N"/>
</dbReference>
<proteinExistence type="inferred from homology"/>
<dbReference type="PANTHER" id="PTHR46112">
    <property type="entry name" value="AMINOPEPTIDASE"/>
    <property type="match status" value="1"/>
</dbReference>
<evidence type="ECO:0000313" key="10">
    <source>
        <dbReference type="Proteomes" id="UP000317178"/>
    </source>
</evidence>
<evidence type="ECO:0000256" key="6">
    <source>
        <dbReference type="SAM" id="Phobius"/>
    </source>
</evidence>
<protein>
    <submittedName>
        <fullName evidence="9">Putative peptidase</fullName>
        <ecNumber evidence="9">3.4.-.-</ecNumber>
    </submittedName>
</protein>